<sequence length="98" mass="11576">MVNEQKTWIYFTASSLESDFGSIHRQPGDYLDTCCLTLEYRSCLQGCKLLVRLYHAKDQMFNYAEHLQNAGDRNTLDRFLQNYDKMLSNKNKRLDKDV</sequence>
<evidence type="ECO:0000313" key="1">
    <source>
        <dbReference type="EMBL" id="OXU28519.1"/>
    </source>
</evidence>
<evidence type="ECO:0000313" key="2">
    <source>
        <dbReference type="Proteomes" id="UP000215335"/>
    </source>
</evidence>
<dbReference type="AlphaFoldDB" id="A0A232FDJ5"/>
<accession>A0A232FDJ5</accession>
<name>A0A232FDJ5_9HYME</name>
<gene>
    <name evidence="1" type="ORF">TSAR_016150</name>
</gene>
<dbReference type="EMBL" id="NNAY01000420">
    <property type="protein sequence ID" value="OXU28519.1"/>
    <property type="molecule type" value="Genomic_DNA"/>
</dbReference>
<proteinExistence type="predicted"/>
<reference evidence="1 2" key="1">
    <citation type="journal article" date="2017" name="Curr. Biol.">
        <title>The Evolution of Venom by Co-option of Single-Copy Genes.</title>
        <authorList>
            <person name="Martinson E.O."/>
            <person name="Mrinalini"/>
            <person name="Kelkar Y.D."/>
            <person name="Chang C.H."/>
            <person name="Werren J.H."/>
        </authorList>
    </citation>
    <scope>NUCLEOTIDE SEQUENCE [LARGE SCALE GENOMIC DNA]</scope>
    <source>
        <strain evidence="1 2">Alberta</strain>
        <tissue evidence="1">Whole body</tissue>
    </source>
</reference>
<comment type="caution">
    <text evidence="1">The sequence shown here is derived from an EMBL/GenBank/DDBJ whole genome shotgun (WGS) entry which is preliminary data.</text>
</comment>
<keyword evidence="2" id="KW-1185">Reference proteome</keyword>
<protein>
    <submittedName>
        <fullName evidence="1">Uncharacterized protein</fullName>
    </submittedName>
</protein>
<dbReference type="Proteomes" id="UP000215335">
    <property type="component" value="Unassembled WGS sequence"/>
</dbReference>
<organism evidence="1 2">
    <name type="scientific">Trichomalopsis sarcophagae</name>
    <dbReference type="NCBI Taxonomy" id="543379"/>
    <lineage>
        <taxon>Eukaryota</taxon>
        <taxon>Metazoa</taxon>
        <taxon>Ecdysozoa</taxon>
        <taxon>Arthropoda</taxon>
        <taxon>Hexapoda</taxon>
        <taxon>Insecta</taxon>
        <taxon>Pterygota</taxon>
        <taxon>Neoptera</taxon>
        <taxon>Endopterygota</taxon>
        <taxon>Hymenoptera</taxon>
        <taxon>Apocrita</taxon>
        <taxon>Proctotrupomorpha</taxon>
        <taxon>Chalcidoidea</taxon>
        <taxon>Pteromalidae</taxon>
        <taxon>Pteromalinae</taxon>
        <taxon>Trichomalopsis</taxon>
    </lineage>
</organism>